<accession>A0ACD5U8E8</accession>
<proteinExistence type="predicted"/>
<reference evidence="1" key="2">
    <citation type="submission" date="2025-09" db="UniProtKB">
        <authorList>
            <consortium name="EnsemblPlants"/>
        </authorList>
    </citation>
    <scope>IDENTIFICATION</scope>
</reference>
<dbReference type="Proteomes" id="UP001732700">
    <property type="component" value="Chromosome 2A"/>
</dbReference>
<evidence type="ECO:0000313" key="1">
    <source>
        <dbReference type="EnsemblPlants" id="AVESA.00010b.r2.2AG0201500.1.CDS"/>
    </source>
</evidence>
<sequence length="214" mass="22723">MDLRRPISNPPTCGVGRAKSNQNPPPSPHHSTIRKSYRSHGHGDPYPPSLLRRAEPITRTPLCLTMATACRFAAPLGLAPLHRSRSSAAGAKSVAFSIGSAKAVRRNFVVKAASGGEGPAETPEIVKAAQDAWAKVEDKYAVATIGVAGLVALWTAVGALKAIDKLPILPGVLELVGIGYTGWFTYRNLIFQPDREALISNIKSTYNEITGSSS</sequence>
<evidence type="ECO:0000313" key="2">
    <source>
        <dbReference type="Proteomes" id="UP001732700"/>
    </source>
</evidence>
<dbReference type="EnsemblPlants" id="AVESA.00010b.r2.2AG0201500.1">
    <property type="protein sequence ID" value="AVESA.00010b.r2.2AG0201500.1.CDS"/>
    <property type="gene ID" value="AVESA.00010b.r2.2AG0201500"/>
</dbReference>
<protein>
    <submittedName>
        <fullName evidence="1">Uncharacterized protein</fullName>
    </submittedName>
</protein>
<reference evidence="1" key="1">
    <citation type="submission" date="2021-05" db="EMBL/GenBank/DDBJ databases">
        <authorList>
            <person name="Scholz U."/>
            <person name="Mascher M."/>
            <person name="Fiebig A."/>
        </authorList>
    </citation>
    <scope>NUCLEOTIDE SEQUENCE [LARGE SCALE GENOMIC DNA]</scope>
</reference>
<organism evidence="1 2">
    <name type="scientific">Avena sativa</name>
    <name type="common">Oat</name>
    <dbReference type="NCBI Taxonomy" id="4498"/>
    <lineage>
        <taxon>Eukaryota</taxon>
        <taxon>Viridiplantae</taxon>
        <taxon>Streptophyta</taxon>
        <taxon>Embryophyta</taxon>
        <taxon>Tracheophyta</taxon>
        <taxon>Spermatophyta</taxon>
        <taxon>Magnoliopsida</taxon>
        <taxon>Liliopsida</taxon>
        <taxon>Poales</taxon>
        <taxon>Poaceae</taxon>
        <taxon>BOP clade</taxon>
        <taxon>Pooideae</taxon>
        <taxon>Poodae</taxon>
        <taxon>Poeae</taxon>
        <taxon>Poeae Chloroplast Group 1 (Aveneae type)</taxon>
        <taxon>Aveninae</taxon>
        <taxon>Avena</taxon>
    </lineage>
</organism>
<name>A0ACD5U8E8_AVESA</name>
<keyword evidence="2" id="KW-1185">Reference proteome</keyword>